<sequence>MKKAMGRKCSTDIADFADLLDARNASADFRRTRIFKYHDAVADMMPDYGTSYIKRYIIDLYCKVACKSLDCIYNSALYYVEPHFRYSNGQKIGTGSGLLGKITKTDWLVDSAFYNYIQYSLYNQRYTIKDQKEIHIMTNNLSFYREWVHTINALKQGDTTVQSTLKSYRIYDIQADYAVSTEAQEVTAPEDKIKSKINLLDDKSTKLSVLDKSAVKNILPKLSEIEKLMKMDRLAVNLGENTMIALGNLKKALRIINSPKITAYKTVAYDINSVILEAGNEMVFIMGLSGASISYNLASGRNIKKAHAENQLLCDFYYQLTGTKIEDKTFDPDEFRNLNVMDLSQFVVDDDLRPVMSCIGYQSGYAIASDVHILVAVKDQYIPERDGETYNISGYNINEGGRNRGHFPSVVNLMKESFVPMAEVDFDIKRIQKAMDMVKGMLYSMQNVGVQHTIIKPLYLKKVFYFLKYCTNPKVYVNPKGWLYITDKEGVHNLILTNIEWKSTTPYADSRDLKFKVATDNWDEIISENSDFDDRAKAEESVEVIKKNYVNISHIYEKLIALQAKLAMVKRANSALKEKLISENKYFQATTIGRTTIYGLGAVGRNLVSPCPTR</sequence>
<evidence type="ECO:0000313" key="2">
    <source>
        <dbReference type="Proteomes" id="UP001176961"/>
    </source>
</evidence>
<dbReference type="EMBL" id="CATQJL010000011">
    <property type="protein sequence ID" value="CAJ0592198.1"/>
    <property type="molecule type" value="Genomic_DNA"/>
</dbReference>
<dbReference type="AlphaFoldDB" id="A0AA36DT43"/>
<evidence type="ECO:0000313" key="1">
    <source>
        <dbReference type="EMBL" id="CAJ0592198.1"/>
    </source>
</evidence>
<proteinExistence type="predicted"/>
<accession>A0AA36DT43</accession>
<dbReference type="Proteomes" id="UP001176961">
    <property type="component" value="Unassembled WGS sequence"/>
</dbReference>
<gene>
    <name evidence="1" type="ORF">CYNAS_LOCUS4181</name>
</gene>
<comment type="caution">
    <text evidence="1">The sequence shown here is derived from an EMBL/GenBank/DDBJ whole genome shotgun (WGS) entry which is preliminary data.</text>
</comment>
<organism evidence="1 2">
    <name type="scientific">Cylicocyclus nassatus</name>
    <name type="common">Nematode worm</name>
    <dbReference type="NCBI Taxonomy" id="53992"/>
    <lineage>
        <taxon>Eukaryota</taxon>
        <taxon>Metazoa</taxon>
        <taxon>Ecdysozoa</taxon>
        <taxon>Nematoda</taxon>
        <taxon>Chromadorea</taxon>
        <taxon>Rhabditida</taxon>
        <taxon>Rhabditina</taxon>
        <taxon>Rhabditomorpha</taxon>
        <taxon>Strongyloidea</taxon>
        <taxon>Strongylidae</taxon>
        <taxon>Cylicocyclus</taxon>
    </lineage>
</organism>
<name>A0AA36DT43_CYLNA</name>
<reference evidence="1" key="1">
    <citation type="submission" date="2023-07" db="EMBL/GenBank/DDBJ databases">
        <authorList>
            <consortium name="CYATHOMIX"/>
        </authorList>
    </citation>
    <scope>NUCLEOTIDE SEQUENCE</scope>
    <source>
        <strain evidence="1">N/A</strain>
    </source>
</reference>
<keyword evidence="2" id="KW-1185">Reference proteome</keyword>
<protein>
    <submittedName>
        <fullName evidence="1">Uncharacterized protein</fullName>
    </submittedName>
</protein>